<evidence type="ECO:0000313" key="1">
    <source>
        <dbReference type="EMBL" id="EMI57973.1"/>
    </source>
</evidence>
<keyword evidence="2" id="KW-1185">Reference proteome</keyword>
<name>M5UPN8_9BACT</name>
<proteinExistence type="predicted"/>
<reference evidence="1 2" key="1">
    <citation type="journal article" date="2013" name="Mar. Genomics">
        <title>Expression of sulfatases in Rhodopirellula baltica and the diversity of sulfatases in the genus Rhodopirellula.</title>
        <authorList>
            <person name="Wegner C.E."/>
            <person name="Richter-Heitmann T."/>
            <person name="Klindworth A."/>
            <person name="Klockow C."/>
            <person name="Richter M."/>
            <person name="Achstetter T."/>
            <person name="Glockner F.O."/>
            <person name="Harder J."/>
        </authorList>
    </citation>
    <scope>NUCLEOTIDE SEQUENCE [LARGE SCALE GENOMIC DNA]</scope>
    <source>
        <strain evidence="1 2">SM41</strain>
    </source>
</reference>
<dbReference type="EMBL" id="ANOH01000050">
    <property type="protein sequence ID" value="EMI57973.1"/>
    <property type="molecule type" value="Genomic_DNA"/>
</dbReference>
<organism evidence="1 2">
    <name type="scientific">Rhodopirellula sallentina SM41</name>
    <dbReference type="NCBI Taxonomy" id="1263870"/>
    <lineage>
        <taxon>Bacteria</taxon>
        <taxon>Pseudomonadati</taxon>
        <taxon>Planctomycetota</taxon>
        <taxon>Planctomycetia</taxon>
        <taxon>Pirellulales</taxon>
        <taxon>Pirellulaceae</taxon>
        <taxon>Rhodopirellula</taxon>
    </lineage>
</organism>
<comment type="caution">
    <text evidence="1">The sequence shown here is derived from an EMBL/GenBank/DDBJ whole genome shotgun (WGS) entry which is preliminary data.</text>
</comment>
<evidence type="ECO:0000313" key="2">
    <source>
        <dbReference type="Proteomes" id="UP000011885"/>
    </source>
</evidence>
<protein>
    <submittedName>
        <fullName evidence="1">Uncharacterized protein</fullName>
    </submittedName>
</protein>
<sequence length="52" mass="5658">MKWKVSSDFVAIQSGIRPTSFIPVTETFSGGAAMARSLNGLARCRTREKTPV</sequence>
<accession>M5UPN8</accession>
<dbReference type="AlphaFoldDB" id="M5UPN8"/>
<dbReference type="Proteomes" id="UP000011885">
    <property type="component" value="Unassembled WGS sequence"/>
</dbReference>
<gene>
    <name evidence="1" type="ORF">RSSM_00613</name>
</gene>